<dbReference type="EMBL" id="JARJLG010000119">
    <property type="protein sequence ID" value="KAJ7742182.1"/>
    <property type="molecule type" value="Genomic_DNA"/>
</dbReference>
<evidence type="ECO:0000313" key="3">
    <source>
        <dbReference type="Proteomes" id="UP001215280"/>
    </source>
</evidence>
<gene>
    <name evidence="2" type="ORF">DFH07DRAFT_777856</name>
</gene>
<feature type="compositionally biased region" description="Basic residues" evidence="1">
    <location>
        <begin position="47"/>
        <end position="57"/>
    </location>
</feature>
<evidence type="ECO:0000256" key="1">
    <source>
        <dbReference type="SAM" id="MobiDB-lite"/>
    </source>
</evidence>
<keyword evidence="3" id="KW-1185">Reference proteome</keyword>
<organism evidence="2 3">
    <name type="scientific">Mycena maculata</name>
    <dbReference type="NCBI Taxonomy" id="230809"/>
    <lineage>
        <taxon>Eukaryota</taxon>
        <taxon>Fungi</taxon>
        <taxon>Dikarya</taxon>
        <taxon>Basidiomycota</taxon>
        <taxon>Agaricomycotina</taxon>
        <taxon>Agaricomycetes</taxon>
        <taxon>Agaricomycetidae</taxon>
        <taxon>Agaricales</taxon>
        <taxon>Marasmiineae</taxon>
        <taxon>Mycenaceae</taxon>
        <taxon>Mycena</taxon>
    </lineage>
</organism>
<dbReference type="Proteomes" id="UP001215280">
    <property type="component" value="Unassembled WGS sequence"/>
</dbReference>
<sequence length="425" mass="46156">MSTSPLADTTNLVVPLEDALAKSQDEAKKLRAELVAMQGVVAGLATKTRKKTKRKRVPVASEDENDAPVTTKQKKTSEYDQDFRTHGRMVMRFIGPFENIEAIITHGLKVDTALLGDEVEETNDEKQLTESWTILWEKFPGFHDLMLGIHKNLDLIQSIAREIALGMNDARSDDTGTIKPRILGWLASDATTSTIVNIPKATRGLDDPLIVPFLLPLEFQHNENYPDPVALIKAGEIDLNSRQLPGFLFPIDQADDISAIETILTGPLMLRTAKGTLMGPSSALKGDGYHQGKPGNASIIGLKTFTDRIIAYIACQVCFNLSSQPEWNKCDGHFDYQDFFWFIVSLFKDKVLAARTITLYNRVVLGHAAGLTAAAATPATQSTAPQLTHWERLQAAAEAAAAVPAPSSTDAPAVPASSSAAVPAV</sequence>
<reference evidence="2" key="1">
    <citation type="submission" date="2023-03" db="EMBL/GenBank/DDBJ databases">
        <title>Massive genome expansion in bonnet fungi (Mycena s.s.) driven by repeated elements and novel gene families across ecological guilds.</title>
        <authorList>
            <consortium name="Lawrence Berkeley National Laboratory"/>
            <person name="Harder C.B."/>
            <person name="Miyauchi S."/>
            <person name="Viragh M."/>
            <person name="Kuo A."/>
            <person name="Thoen E."/>
            <person name="Andreopoulos B."/>
            <person name="Lu D."/>
            <person name="Skrede I."/>
            <person name="Drula E."/>
            <person name="Henrissat B."/>
            <person name="Morin E."/>
            <person name="Kohler A."/>
            <person name="Barry K."/>
            <person name="LaButti K."/>
            <person name="Morin E."/>
            <person name="Salamov A."/>
            <person name="Lipzen A."/>
            <person name="Mereny Z."/>
            <person name="Hegedus B."/>
            <person name="Baldrian P."/>
            <person name="Stursova M."/>
            <person name="Weitz H."/>
            <person name="Taylor A."/>
            <person name="Grigoriev I.V."/>
            <person name="Nagy L.G."/>
            <person name="Martin F."/>
            <person name="Kauserud H."/>
        </authorList>
    </citation>
    <scope>NUCLEOTIDE SEQUENCE</scope>
    <source>
        <strain evidence="2">CBHHK188m</strain>
    </source>
</reference>
<dbReference type="Pfam" id="PF20414">
    <property type="entry name" value="DUF6698"/>
    <property type="match status" value="1"/>
</dbReference>
<feature type="region of interest" description="Disordered" evidence="1">
    <location>
        <begin position="47"/>
        <end position="80"/>
    </location>
</feature>
<evidence type="ECO:0000313" key="2">
    <source>
        <dbReference type="EMBL" id="KAJ7742182.1"/>
    </source>
</evidence>
<dbReference type="InterPro" id="IPR046521">
    <property type="entry name" value="DUF6698"/>
</dbReference>
<protein>
    <submittedName>
        <fullName evidence="2">Uncharacterized protein</fullName>
    </submittedName>
</protein>
<comment type="caution">
    <text evidence="2">The sequence shown here is derived from an EMBL/GenBank/DDBJ whole genome shotgun (WGS) entry which is preliminary data.</text>
</comment>
<proteinExistence type="predicted"/>
<name>A0AAD7IH11_9AGAR</name>
<accession>A0AAD7IH11</accession>
<dbReference type="AlphaFoldDB" id="A0AAD7IH11"/>